<feature type="compositionally biased region" description="Basic and acidic residues" evidence="1">
    <location>
        <begin position="511"/>
        <end position="530"/>
    </location>
</feature>
<feature type="compositionally biased region" description="Basic and acidic residues" evidence="1">
    <location>
        <begin position="584"/>
        <end position="658"/>
    </location>
</feature>
<feature type="compositionally biased region" description="Basic and acidic residues" evidence="1">
    <location>
        <begin position="393"/>
        <end position="489"/>
    </location>
</feature>
<feature type="compositionally biased region" description="Basic residues" evidence="1">
    <location>
        <begin position="975"/>
        <end position="987"/>
    </location>
</feature>
<feature type="compositionally biased region" description="Polar residues" evidence="1">
    <location>
        <begin position="163"/>
        <end position="177"/>
    </location>
</feature>
<feature type="region of interest" description="Disordered" evidence="1">
    <location>
        <begin position="1"/>
        <end position="27"/>
    </location>
</feature>
<feature type="compositionally biased region" description="Basic and acidic residues" evidence="1">
    <location>
        <begin position="713"/>
        <end position="734"/>
    </location>
</feature>
<keyword evidence="4" id="KW-1185">Reference proteome</keyword>
<dbReference type="EMBL" id="JANBVN010000161">
    <property type="protein sequence ID" value="KAJ9137361.1"/>
    <property type="molecule type" value="Genomic_DNA"/>
</dbReference>
<dbReference type="InterPro" id="IPR058348">
    <property type="entry name" value="DUF8035"/>
</dbReference>
<gene>
    <name evidence="3" type="ORF">NKR19_g8235</name>
</gene>
<sequence length="987" mass="113107">MADPSRYSGRYVPASGRRSPILYNPARSSVPAGVNYAPYGGDQYAPEHYGRDIHVMPISQHDGIMTGRSAGDYRTNSIPVTTTTYAVRKDREPGVSRSASVREGSSSGRHRSSTIDTSSKRPPIIITTKHSPTNAGSHASSNARSDSPTRDPHRSSEERYYTQAGTSINRARSQNRPPHSAASRDNDDYARLRERTGDERLRAADPYRPPRQPALYPYEPRHSAAIDYGNEGYEYTKPSDLARYDLDTTRPPRSNRRDSFDRGYYRPSVSVSTDIGGHPYESNERRSRGPPPTSRGLDRLNRSAAAGIYDAPGIRMPVPPPAPLAPSRHLGVPGSPTSERRASSRTRPVSLYQDSYGYAPLEDPSRSRNDHRVSRDRDYFYDDVANRGFGLRVDPKDVDDPRRDPEPRHRDERRDRRDPRTDELDRDQRRRADEEFEPVVKRDERRERADLDAPPRKDDRRKPEDRDPNPRRRSDEEWEFVPRKEDRKPQKGSLSPPGIQVIDDDAVPPRSRRDDAADRKESKDKDRADRIDDDCERDSRKDKIKDKVAAGLGIAAASIGLGSALKDKDGKDDRKDRSSKRHSRDSDDLRSWESGDEDPRVSDRHRPSRRDADDKRRSSREEPQVVEAPRDRDGERPRRDRQSESTAESRDRNRREAEAALTGEPVEKTSRDTSTSSADDKDKPSRSRRKLRSSGFDPNDAAGLAALKAELAASEKKDRAAAGPATRDRSPERRPGRKSSPPSTEKDDPSFATALVPVPKDDDEEDYRGREIVSEAEDRQVRVVSPPRDKDEKKPVKGILKPPKPQFPEEPNPVREGVAPHKDDKKKADVPPGARWTKINRALVNPEALDIGKERFEVRDDFVIVLRVLSKEEIQAYATATAQLRERRRLELKRMQKEAEYEPEKDEDEDRRRRHRHHRRERDDEYVDEGKERERDRDDRDRDAHRRSRRHRDAEYDYDDVEERPKAIEYNGHGHEHKHHRSHRVGE</sequence>
<feature type="region of interest" description="Disordered" evidence="1">
    <location>
        <begin position="894"/>
        <end position="987"/>
    </location>
</feature>
<evidence type="ECO:0000259" key="2">
    <source>
        <dbReference type="Pfam" id="PF26118"/>
    </source>
</evidence>
<dbReference type="PANTHER" id="PTHR42081:SF1">
    <property type="entry name" value="ZINC FINGER PROTEIN DHHC DOMAIN CONTAINING PROTEIN"/>
    <property type="match status" value="1"/>
</dbReference>
<name>A0AA38VCD9_9PEZI</name>
<comment type="caution">
    <text evidence="3">The sequence shown here is derived from an EMBL/GenBank/DDBJ whole genome shotgun (WGS) entry which is preliminary data.</text>
</comment>
<feature type="compositionally biased region" description="Low complexity" evidence="1">
    <location>
        <begin position="701"/>
        <end position="712"/>
    </location>
</feature>
<feature type="compositionally biased region" description="Low complexity" evidence="1">
    <location>
        <begin position="95"/>
        <end position="107"/>
    </location>
</feature>
<evidence type="ECO:0000313" key="3">
    <source>
        <dbReference type="EMBL" id="KAJ9137361.1"/>
    </source>
</evidence>
<dbReference type="Proteomes" id="UP001174691">
    <property type="component" value="Unassembled WGS sequence"/>
</dbReference>
<feature type="compositionally biased region" description="Pro residues" evidence="1">
    <location>
        <begin position="802"/>
        <end position="811"/>
    </location>
</feature>
<dbReference type="PANTHER" id="PTHR42081">
    <property type="entry name" value="ZINC FINGER PROTEIN DHHC DOMAIN CONTAINING PROTEIN"/>
    <property type="match status" value="1"/>
</dbReference>
<feature type="compositionally biased region" description="Basic and acidic residues" evidence="1">
    <location>
        <begin position="363"/>
        <end position="380"/>
    </location>
</feature>
<feature type="compositionally biased region" description="Basic and acidic residues" evidence="1">
    <location>
        <begin position="537"/>
        <end position="548"/>
    </location>
</feature>
<feature type="compositionally biased region" description="Polar residues" evidence="1">
    <location>
        <begin position="74"/>
        <end position="85"/>
    </location>
</feature>
<feature type="compositionally biased region" description="Basic and acidic residues" evidence="1">
    <location>
        <begin position="147"/>
        <end position="160"/>
    </location>
</feature>
<feature type="compositionally biased region" description="Basic and acidic residues" evidence="1">
    <location>
        <begin position="928"/>
        <end position="944"/>
    </location>
</feature>
<feature type="compositionally biased region" description="Basic and acidic residues" evidence="1">
    <location>
        <begin position="182"/>
        <end position="205"/>
    </location>
</feature>
<feature type="compositionally biased region" description="Polar residues" evidence="1">
    <location>
        <begin position="128"/>
        <end position="146"/>
    </location>
</feature>
<feature type="compositionally biased region" description="Low complexity" evidence="1">
    <location>
        <begin position="549"/>
        <end position="564"/>
    </location>
</feature>
<feature type="region of interest" description="Disordered" evidence="1">
    <location>
        <begin position="67"/>
        <end position="833"/>
    </location>
</feature>
<reference evidence="3" key="1">
    <citation type="submission" date="2022-07" db="EMBL/GenBank/DDBJ databases">
        <title>Fungi with potential for degradation of polypropylene.</title>
        <authorList>
            <person name="Gostincar C."/>
        </authorList>
    </citation>
    <scope>NUCLEOTIDE SEQUENCE</scope>
    <source>
        <strain evidence="3">EXF-13287</strain>
    </source>
</reference>
<feature type="compositionally biased region" description="Basic and acidic residues" evidence="1">
    <location>
        <begin position="240"/>
        <end position="264"/>
    </location>
</feature>
<feature type="compositionally biased region" description="Basic and acidic residues" evidence="1">
    <location>
        <begin position="767"/>
        <end position="795"/>
    </location>
</feature>
<dbReference type="Pfam" id="PF26118">
    <property type="entry name" value="DUF8035"/>
    <property type="match status" value="1"/>
</dbReference>
<dbReference type="AlphaFoldDB" id="A0AA38VCD9"/>
<feature type="compositionally biased region" description="Basic and acidic residues" evidence="1">
    <location>
        <begin position="565"/>
        <end position="576"/>
    </location>
</feature>
<proteinExistence type="predicted"/>
<evidence type="ECO:0000313" key="4">
    <source>
        <dbReference type="Proteomes" id="UP001174691"/>
    </source>
</evidence>
<feature type="compositionally biased region" description="Basic and acidic residues" evidence="1">
    <location>
        <begin position="818"/>
        <end position="829"/>
    </location>
</feature>
<organism evidence="3 4">
    <name type="scientific">Coniochaeta hoffmannii</name>
    <dbReference type="NCBI Taxonomy" id="91930"/>
    <lineage>
        <taxon>Eukaryota</taxon>
        <taxon>Fungi</taxon>
        <taxon>Dikarya</taxon>
        <taxon>Ascomycota</taxon>
        <taxon>Pezizomycotina</taxon>
        <taxon>Sordariomycetes</taxon>
        <taxon>Sordariomycetidae</taxon>
        <taxon>Coniochaetales</taxon>
        <taxon>Coniochaetaceae</taxon>
        <taxon>Coniochaeta</taxon>
    </lineage>
</organism>
<feature type="domain" description="DUF8035" evidence="2">
    <location>
        <begin position="834"/>
        <end position="887"/>
    </location>
</feature>
<protein>
    <submittedName>
        <fullName evidence="3">Zinc finger protein</fullName>
    </submittedName>
</protein>
<evidence type="ECO:0000256" key="1">
    <source>
        <dbReference type="SAM" id="MobiDB-lite"/>
    </source>
</evidence>
<accession>A0AA38VCD9</accession>